<dbReference type="PANTHER" id="PTHR30258">
    <property type="entry name" value="TYPE II SECRETION SYSTEM PROTEIN GSPE-RELATED"/>
    <property type="match status" value="1"/>
</dbReference>
<keyword evidence="2" id="KW-0547">Nucleotide-binding</keyword>
<evidence type="ECO:0000256" key="2">
    <source>
        <dbReference type="ARBA" id="ARBA00022741"/>
    </source>
</evidence>
<evidence type="ECO:0000259" key="4">
    <source>
        <dbReference type="Pfam" id="PF00437"/>
    </source>
</evidence>
<dbReference type="InterPro" id="IPR001482">
    <property type="entry name" value="T2SS/T4SS_dom"/>
</dbReference>
<evidence type="ECO:0000313" key="6">
    <source>
        <dbReference type="EMBL" id="MDP5274299.1"/>
    </source>
</evidence>
<dbReference type="PANTHER" id="PTHR30258:SF1">
    <property type="entry name" value="PROTEIN TRANSPORT PROTEIN HOFB HOMOLOG"/>
    <property type="match status" value="1"/>
</dbReference>
<feature type="domain" description="Bacterial type II secretion system protein E" evidence="4">
    <location>
        <begin position="169"/>
        <end position="549"/>
    </location>
</feature>
<comment type="similarity">
    <text evidence="1">Belongs to the GSP E family.</text>
</comment>
<dbReference type="SUPFAM" id="SSF52540">
    <property type="entry name" value="P-loop containing nucleoside triphosphate hydrolases"/>
    <property type="match status" value="1"/>
</dbReference>
<keyword evidence="3" id="KW-0067">ATP-binding</keyword>
<dbReference type="EMBL" id="JAVAMP010000002">
    <property type="protein sequence ID" value="MDP5274299.1"/>
    <property type="molecule type" value="Genomic_DNA"/>
</dbReference>
<evidence type="ECO:0000313" key="7">
    <source>
        <dbReference type="Proteomes" id="UP001231941"/>
    </source>
</evidence>
<dbReference type="Pfam" id="PF00437">
    <property type="entry name" value="T2SSE"/>
    <property type="match status" value="1"/>
</dbReference>
<dbReference type="Gene3D" id="3.40.50.300">
    <property type="entry name" value="P-loop containing nucleotide triphosphate hydrolases"/>
    <property type="match status" value="1"/>
</dbReference>
<evidence type="ECO:0000256" key="3">
    <source>
        <dbReference type="ARBA" id="ARBA00022840"/>
    </source>
</evidence>
<reference evidence="6 7" key="1">
    <citation type="submission" date="2023-08" db="EMBL/GenBank/DDBJ databases">
        <authorList>
            <person name="Park J.-S."/>
        </authorList>
    </citation>
    <scope>NUCLEOTIDE SEQUENCE [LARGE SCALE GENOMIC DNA]</scope>
    <source>
        <strain evidence="6 7">2205SS18-9</strain>
    </source>
</reference>
<protein>
    <submittedName>
        <fullName evidence="6">ATPase, T2SS/T4P/T4SS family</fullName>
    </submittedName>
</protein>
<evidence type="ECO:0000259" key="5">
    <source>
        <dbReference type="Pfam" id="PF05157"/>
    </source>
</evidence>
<accession>A0ABT9IY57</accession>
<dbReference type="Pfam" id="PF05157">
    <property type="entry name" value="MshEN"/>
    <property type="match status" value="1"/>
</dbReference>
<dbReference type="InterPro" id="IPR037257">
    <property type="entry name" value="T2SS_E_N_sf"/>
</dbReference>
<dbReference type="SUPFAM" id="SSF160246">
    <property type="entry name" value="EspE N-terminal domain-like"/>
    <property type="match status" value="1"/>
</dbReference>
<dbReference type="CDD" id="cd01129">
    <property type="entry name" value="PulE-GspE-like"/>
    <property type="match status" value="1"/>
</dbReference>
<dbReference type="InterPro" id="IPR027417">
    <property type="entry name" value="P-loop_NTPase"/>
</dbReference>
<dbReference type="RefSeq" id="WP_305991582.1">
    <property type="nucleotide sequence ID" value="NZ_JAVAMP010000002.1"/>
</dbReference>
<dbReference type="Proteomes" id="UP001231941">
    <property type="component" value="Unassembled WGS sequence"/>
</dbReference>
<sequence>MAVTKKRLGDLLVDSGLITSDQLTQTLSDQKNSNLKLGDLLIQKGIITEQQLIQALEFQLGIPHITLATYEIDMKLVNIISEQIAKKYQVIPIRKSGKKLLVAMVDPLDFFAIEDLSLLTGFIIEPALITKDELQSAIASLYGLHESMNQVINDVKNDTEEIDESEITDKDSPVVRLVNEMLEQAVQLRVSDIHVDPMENRILIRYRIDGALRTERILPKSVQGILIARLKIMANLNIAERRHPQDGRIMINLDFKKIDIRVATLPTIHGEKVVLRILDLSHSVKEINNLNLNENNLKIFREMLDRPHGMVLVTGPTGSGKTTTLYSALQHLNHDETNIITIEDPVEYQLEGINQVQVSSQTGLSFSKGLRSILRQDPNIVMVGEIRDIETIDISIRASLTGHLVFSTIHTNSAISTITRLREMGVEPYLISSSLIGIVSQRLVRQICQHCKVAYEPSEQESIFLSKHGLALNVLYKGKGCGVCNRSGYRGRIGIHEILWIDHRMRTLILENATSEQFENWASENGFVSIFEDGLQKVNQGFTTLQEVIKEVSMD</sequence>
<name>A0ABT9IY57_9BACL</name>
<dbReference type="InterPro" id="IPR007831">
    <property type="entry name" value="T2SS_GspE_N"/>
</dbReference>
<organism evidence="6 7">
    <name type="scientific">Chengkuizengella axinellae</name>
    <dbReference type="NCBI Taxonomy" id="3064388"/>
    <lineage>
        <taxon>Bacteria</taxon>
        <taxon>Bacillati</taxon>
        <taxon>Bacillota</taxon>
        <taxon>Bacilli</taxon>
        <taxon>Bacillales</taxon>
        <taxon>Paenibacillaceae</taxon>
        <taxon>Chengkuizengella</taxon>
    </lineage>
</organism>
<comment type="caution">
    <text evidence="6">The sequence shown here is derived from an EMBL/GenBank/DDBJ whole genome shotgun (WGS) entry which is preliminary data.</text>
</comment>
<keyword evidence="7" id="KW-1185">Reference proteome</keyword>
<dbReference type="Gene3D" id="3.30.300.160">
    <property type="entry name" value="Type II secretion system, protein E, N-terminal domain"/>
    <property type="match status" value="1"/>
</dbReference>
<feature type="domain" description="Type II secretion system protein GspE N-terminal" evidence="5">
    <location>
        <begin position="60"/>
        <end position="146"/>
    </location>
</feature>
<dbReference type="Gene3D" id="3.30.450.90">
    <property type="match status" value="1"/>
</dbReference>
<proteinExistence type="inferred from homology"/>
<gene>
    <name evidence="6" type="ORF">Q5Y73_09275</name>
</gene>
<evidence type="ECO:0000256" key="1">
    <source>
        <dbReference type="ARBA" id="ARBA00006611"/>
    </source>
</evidence>